<organism evidence="2 3">
    <name type="scientific">Pleurodeles waltl</name>
    <name type="common">Iberian ribbed newt</name>
    <dbReference type="NCBI Taxonomy" id="8319"/>
    <lineage>
        <taxon>Eukaryota</taxon>
        <taxon>Metazoa</taxon>
        <taxon>Chordata</taxon>
        <taxon>Craniata</taxon>
        <taxon>Vertebrata</taxon>
        <taxon>Euteleostomi</taxon>
        <taxon>Amphibia</taxon>
        <taxon>Batrachia</taxon>
        <taxon>Caudata</taxon>
        <taxon>Salamandroidea</taxon>
        <taxon>Salamandridae</taxon>
        <taxon>Pleurodelinae</taxon>
        <taxon>Pleurodeles</taxon>
    </lineage>
</organism>
<feature type="compositionally biased region" description="Basic and acidic residues" evidence="1">
    <location>
        <begin position="7"/>
        <end position="63"/>
    </location>
</feature>
<evidence type="ECO:0000313" key="3">
    <source>
        <dbReference type="Proteomes" id="UP001066276"/>
    </source>
</evidence>
<name>A0AAV7PLB3_PLEWA</name>
<accession>A0AAV7PLB3</accession>
<sequence length="85" mass="9369">MHASSEGGRRWDPGSEEEAGREAERESREDRKAEFNVEGGLEEHCNPDSRPAPKDHGAAEKMGKPATSLKRRGSTWYVAAFAAEL</sequence>
<evidence type="ECO:0000313" key="2">
    <source>
        <dbReference type="EMBL" id="KAJ1128167.1"/>
    </source>
</evidence>
<dbReference type="Proteomes" id="UP001066276">
    <property type="component" value="Chromosome 7"/>
</dbReference>
<evidence type="ECO:0000256" key="1">
    <source>
        <dbReference type="SAM" id="MobiDB-lite"/>
    </source>
</evidence>
<reference evidence="2" key="1">
    <citation type="journal article" date="2022" name="bioRxiv">
        <title>Sequencing and chromosome-scale assembly of the giantPleurodeles waltlgenome.</title>
        <authorList>
            <person name="Brown T."/>
            <person name="Elewa A."/>
            <person name="Iarovenko S."/>
            <person name="Subramanian E."/>
            <person name="Araus A.J."/>
            <person name="Petzold A."/>
            <person name="Susuki M."/>
            <person name="Suzuki K.-i.T."/>
            <person name="Hayashi T."/>
            <person name="Toyoda A."/>
            <person name="Oliveira C."/>
            <person name="Osipova E."/>
            <person name="Leigh N.D."/>
            <person name="Simon A."/>
            <person name="Yun M.H."/>
        </authorList>
    </citation>
    <scope>NUCLEOTIDE SEQUENCE</scope>
    <source>
        <strain evidence="2">20211129_DDA</strain>
        <tissue evidence="2">Liver</tissue>
    </source>
</reference>
<proteinExistence type="predicted"/>
<feature type="region of interest" description="Disordered" evidence="1">
    <location>
        <begin position="1"/>
        <end position="73"/>
    </location>
</feature>
<gene>
    <name evidence="2" type="ORF">NDU88_006546</name>
</gene>
<dbReference type="EMBL" id="JANPWB010000011">
    <property type="protein sequence ID" value="KAJ1128167.1"/>
    <property type="molecule type" value="Genomic_DNA"/>
</dbReference>
<protein>
    <submittedName>
        <fullName evidence="2">Uncharacterized protein</fullName>
    </submittedName>
</protein>
<comment type="caution">
    <text evidence="2">The sequence shown here is derived from an EMBL/GenBank/DDBJ whole genome shotgun (WGS) entry which is preliminary data.</text>
</comment>
<dbReference type="AlphaFoldDB" id="A0AAV7PLB3"/>
<keyword evidence="3" id="KW-1185">Reference proteome</keyword>